<dbReference type="InterPro" id="IPR051698">
    <property type="entry name" value="Transposase_11-like"/>
</dbReference>
<evidence type="ECO:0000313" key="1">
    <source>
        <dbReference type="EMBL" id="SEF94255.1"/>
    </source>
</evidence>
<protein>
    <recommendedName>
        <fullName evidence="3">Transposase DDE domain-containing protein</fullName>
    </recommendedName>
</protein>
<name>A0A8G2BWU1_9BACT</name>
<gene>
    <name evidence="1" type="ORF">SAMN05444001_11044</name>
</gene>
<evidence type="ECO:0008006" key="3">
    <source>
        <dbReference type="Google" id="ProtNLM"/>
    </source>
</evidence>
<comment type="caution">
    <text evidence="1">The sequence shown here is derived from an EMBL/GenBank/DDBJ whole genome shotgun (WGS) entry which is preliminary data.</text>
</comment>
<dbReference type="PANTHER" id="PTHR30298:SF0">
    <property type="entry name" value="PROTEIN YBFL-RELATED"/>
    <property type="match status" value="1"/>
</dbReference>
<reference evidence="1 2" key="1">
    <citation type="submission" date="2016-10" db="EMBL/GenBank/DDBJ databases">
        <authorList>
            <person name="Varghese N."/>
            <person name="Submissions S."/>
        </authorList>
    </citation>
    <scope>NUCLEOTIDE SEQUENCE [LARGE SCALE GENOMIC DNA]</scope>
    <source>
        <strain evidence="1 2">DSM 29073</strain>
    </source>
</reference>
<dbReference type="AlphaFoldDB" id="A0A8G2BWU1"/>
<organism evidence="1 2">
    <name type="scientific">Parabacteroides chinchillae</name>
    <dbReference type="NCBI Taxonomy" id="871327"/>
    <lineage>
        <taxon>Bacteria</taxon>
        <taxon>Pseudomonadati</taxon>
        <taxon>Bacteroidota</taxon>
        <taxon>Bacteroidia</taxon>
        <taxon>Bacteroidales</taxon>
        <taxon>Tannerellaceae</taxon>
        <taxon>Parabacteroides</taxon>
    </lineage>
</organism>
<keyword evidence="2" id="KW-1185">Reference proteome</keyword>
<proteinExistence type="predicted"/>
<dbReference type="EMBL" id="FNVS01000010">
    <property type="protein sequence ID" value="SEF94255.1"/>
    <property type="molecule type" value="Genomic_DNA"/>
</dbReference>
<dbReference type="Proteomes" id="UP000236725">
    <property type="component" value="Unassembled WGS sequence"/>
</dbReference>
<evidence type="ECO:0000313" key="2">
    <source>
        <dbReference type="Proteomes" id="UP000236725"/>
    </source>
</evidence>
<sequence length="89" mass="10471">MQLNIIRNHWKIENNLHWQLDVSFNEDETKMKKNQVLNLAILRKMAMPVLKAFTYKKGASLKKKMLAAALKPNIKKEIMKKAMVLYQKS</sequence>
<dbReference type="PANTHER" id="PTHR30298">
    <property type="entry name" value="H REPEAT-ASSOCIATED PREDICTED TRANSPOSASE"/>
    <property type="match status" value="1"/>
</dbReference>
<accession>A0A8G2BWU1</accession>